<dbReference type="AlphaFoldDB" id="A0A3B0YLR4"/>
<evidence type="ECO:0000259" key="5">
    <source>
        <dbReference type="PROSITE" id="PS51278"/>
    </source>
</evidence>
<dbReference type="InterPro" id="IPR033738">
    <property type="entry name" value="AsnB_N"/>
</dbReference>
<dbReference type="InterPro" id="IPR014729">
    <property type="entry name" value="Rossmann-like_a/b/a_fold"/>
</dbReference>
<dbReference type="Gene3D" id="3.40.50.620">
    <property type="entry name" value="HUPs"/>
    <property type="match status" value="1"/>
</dbReference>
<dbReference type="InterPro" id="IPR029055">
    <property type="entry name" value="Ntn_hydrolases_N"/>
</dbReference>
<dbReference type="PROSITE" id="PS51278">
    <property type="entry name" value="GATASE_TYPE_2"/>
    <property type="match status" value="1"/>
</dbReference>
<dbReference type="Pfam" id="PF00733">
    <property type="entry name" value="Asn_synthase"/>
    <property type="match status" value="1"/>
</dbReference>
<dbReference type="InterPro" id="IPR001962">
    <property type="entry name" value="Asn_synthase"/>
</dbReference>
<dbReference type="InterPro" id="IPR017932">
    <property type="entry name" value="GATase_2_dom"/>
</dbReference>
<dbReference type="GO" id="GO:0006529">
    <property type="term" value="P:asparagine biosynthetic process"/>
    <property type="evidence" value="ECO:0007669"/>
    <property type="project" value="InterPro"/>
</dbReference>
<dbReference type="GO" id="GO:0005829">
    <property type="term" value="C:cytosol"/>
    <property type="evidence" value="ECO:0007669"/>
    <property type="project" value="TreeGrafter"/>
</dbReference>
<reference evidence="6" key="1">
    <citation type="submission" date="2018-06" db="EMBL/GenBank/DDBJ databases">
        <authorList>
            <person name="Zhirakovskaya E."/>
        </authorList>
    </citation>
    <scope>NUCLEOTIDE SEQUENCE</scope>
</reference>
<feature type="non-terminal residue" evidence="6">
    <location>
        <position position="578"/>
    </location>
</feature>
<evidence type="ECO:0000256" key="2">
    <source>
        <dbReference type="ARBA" id="ARBA00022741"/>
    </source>
</evidence>
<keyword evidence="2" id="KW-0547">Nucleotide-binding</keyword>
<dbReference type="CDD" id="cd00712">
    <property type="entry name" value="AsnB"/>
    <property type="match status" value="1"/>
</dbReference>
<dbReference type="EC" id="6.3.5.4" evidence="6"/>
<comment type="similarity">
    <text evidence="1">Belongs to the asparagine synthetase family.</text>
</comment>
<dbReference type="GO" id="GO:0005524">
    <property type="term" value="F:ATP binding"/>
    <property type="evidence" value="ECO:0007669"/>
    <property type="project" value="UniProtKB-KW"/>
</dbReference>
<evidence type="ECO:0000256" key="4">
    <source>
        <dbReference type="ARBA" id="ARBA00022962"/>
    </source>
</evidence>
<name>A0A3B0YLR4_9ZZZZ</name>
<dbReference type="GO" id="GO:0004066">
    <property type="term" value="F:asparagine synthase (glutamine-hydrolyzing) activity"/>
    <property type="evidence" value="ECO:0007669"/>
    <property type="project" value="UniProtKB-EC"/>
</dbReference>
<evidence type="ECO:0000313" key="6">
    <source>
        <dbReference type="EMBL" id="VAW77570.1"/>
    </source>
</evidence>
<keyword evidence="3" id="KW-0067">ATP-binding</keyword>
<dbReference type="PIRSF" id="PIRSF001589">
    <property type="entry name" value="Asn_synthetase_glu-h"/>
    <property type="match status" value="1"/>
</dbReference>
<dbReference type="InterPro" id="IPR006426">
    <property type="entry name" value="Asn_synth_AEB"/>
</dbReference>
<dbReference type="PANTHER" id="PTHR43284">
    <property type="entry name" value="ASPARAGINE SYNTHETASE (GLUTAMINE-HYDROLYZING)"/>
    <property type="match status" value="1"/>
</dbReference>
<evidence type="ECO:0000256" key="3">
    <source>
        <dbReference type="ARBA" id="ARBA00022840"/>
    </source>
</evidence>
<organism evidence="6">
    <name type="scientific">hydrothermal vent metagenome</name>
    <dbReference type="NCBI Taxonomy" id="652676"/>
    <lineage>
        <taxon>unclassified sequences</taxon>
        <taxon>metagenomes</taxon>
        <taxon>ecological metagenomes</taxon>
    </lineage>
</organism>
<dbReference type="Pfam" id="PF13537">
    <property type="entry name" value="GATase_7"/>
    <property type="match status" value="1"/>
</dbReference>
<feature type="domain" description="Glutamine amidotransferase type-2" evidence="5">
    <location>
        <begin position="2"/>
        <end position="230"/>
    </location>
</feature>
<proteinExistence type="inferred from homology"/>
<dbReference type="EMBL" id="UOFN01000079">
    <property type="protein sequence ID" value="VAW77570.1"/>
    <property type="molecule type" value="Genomic_DNA"/>
</dbReference>
<keyword evidence="4" id="KW-0315">Glutamine amidotransferase</keyword>
<accession>A0A3B0YLR4</accession>
<dbReference type="PANTHER" id="PTHR43284:SF1">
    <property type="entry name" value="ASPARAGINE SYNTHETASE"/>
    <property type="match status" value="1"/>
</dbReference>
<dbReference type="SUPFAM" id="SSF52402">
    <property type="entry name" value="Adenine nucleotide alpha hydrolases-like"/>
    <property type="match status" value="1"/>
</dbReference>
<evidence type="ECO:0000256" key="1">
    <source>
        <dbReference type="ARBA" id="ARBA00005752"/>
    </source>
</evidence>
<dbReference type="SUPFAM" id="SSF56235">
    <property type="entry name" value="N-terminal nucleophile aminohydrolases (Ntn hydrolases)"/>
    <property type="match status" value="1"/>
</dbReference>
<gene>
    <name evidence="6" type="ORF">MNBD_GAMMA15-1004</name>
</gene>
<dbReference type="InterPro" id="IPR051786">
    <property type="entry name" value="ASN_synthetase/amidase"/>
</dbReference>
<keyword evidence="6" id="KW-0436">Ligase</keyword>
<protein>
    <submittedName>
        <fullName evidence="6">Asparagine synthetase [glutamine-hydrolyzing]</fullName>
        <ecNumber evidence="6">6.3.5.4</ecNumber>
    </submittedName>
</protein>
<dbReference type="CDD" id="cd01991">
    <property type="entry name" value="Asn_synthase_B_C"/>
    <property type="match status" value="1"/>
</dbReference>
<sequence length="578" mass="65042">MCGFSGIAFVDTRSRDNFSGGLDAFRTASRRIAHRGDTEHREYLNEQLWLSHYRLAFQDTSGGKQPMISQDGRHVIVFNGEVYNHLQLRPQISRESGVTFKTRSDTETLLEGWKVLGNSLFELLEGEYAFIIMSLDGTELVAHRDKFGVKPLYLKPENINTDVFSEYRKRYDFTCRHIEFASEIKAITSKKTWHRDGLLRQFVGLFEPIRTPFQSIIQLPGGAVLEARSRGGEYHCSLTMDDSPVRKSVRGTGRATEEDFSAALRASVEERLLSDVELGIYLSGGIDSRAIAYEMSRLSDTSRKIKSFTVGFTEAGYDESASATDFAKYLGMDPHLLMLDDAALQYSYPLAVQSSELIQPFTNGCAKWWLGLFTRQSVQGVLTGDGADEMLCGYPSYRYVNWWKFAMRARKPVTNCEELKQALSKDPLGSHPRDSLYFQRFNRSGENPWLAGSSASGTGQDFIDSIEVLGVPHPLFGQISAITETLLGPSAARTWLKAQATSIQSWYLAGFERDEVALCDPNDSLLLWQNYFAKNHLPVLITNWVGDRMEMANTLEGRTPFLSSSVSDLVYKQPDHAL</sequence>
<dbReference type="Gene3D" id="3.60.20.10">
    <property type="entry name" value="Glutamine Phosphoribosylpyrophosphate, subunit 1, domain 1"/>
    <property type="match status" value="1"/>
</dbReference>